<proteinExistence type="predicted"/>
<dbReference type="AlphaFoldDB" id="A0A099KZI4"/>
<evidence type="ECO:0000313" key="2">
    <source>
        <dbReference type="EMBL" id="KGJ96124.1"/>
    </source>
</evidence>
<feature type="coiled-coil region" evidence="1">
    <location>
        <begin position="90"/>
        <end position="117"/>
    </location>
</feature>
<dbReference type="RefSeq" id="WP_033081118.1">
    <property type="nucleotide sequence ID" value="NZ_JQEC01000011.1"/>
</dbReference>
<dbReference type="Proteomes" id="UP000029868">
    <property type="component" value="Unassembled WGS sequence"/>
</dbReference>
<reference evidence="2 3" key="1">
    <citation type="submission" date="2014-08" db="EMBL/GenBank/DDBJ databases">
        <title>Genomic and Phenotypic Diversity of Colwellia psychrerythraea strains from Disparate Marine Basins.</title>
        <authorList>
            <person name="Techtmann S.M."/>
            <person name="Stelling S.C."/>
            <person name="Utturkar S.M."/>
            <person name="Alshibli N."/>
            <person name="Harris A."/>
            <person name="Brown S.D."/>
            <person name="Hazen T.C."/>
        </authorList>
    </citation>
    <scope>NUCLEOTIDE SEQUENCE [LARGE SCALE GENOMIC DNA]</scope>
    <source>
        <strain evidence="2 3">GAB14E</strain>
    </source>
</reference>
<keyword evidence="1" id="KW-0175">Coiled coil</keyword>
<protein>
    <recommendedName>
        <fullName evidence="4">KfrA N-terminal DNA-binding domain-containing protein</fullName>
    </recommendedName>
</protein>
<organism evidence="2 3">
    <name type="scientific">Colwellia psychrerythraea</name>
    <name type="common">Vibrio psychroerythus</name>
    <dbReference type="NCBI Taxonomy" id="28229"/>
    <lineage>
        <taxon>Bacteria</taxon>
        <taxon>Pseudomonadati</taxon>
        <taxon>Pseudomonadota</taxon>
        <taxon>Gammaproteobacteria</taxon>
        <taxon>Alteromonadales</taxon>
        <taxon>Colwelliaceae</taxon>
        <taxon>Colwellia</taxon>
    </lineage>
</organism>
<accession>A0A099KZI4</accession>
<sequence>MTIIDEILICANQLANDGKKPTVALVKAKLSQRAPLATLITTLKNWQHQPDFITPKIKGDGKIEQDEFTNNSSALLDSLIDSGAIKKVIQQSLDQELAEIKNELITMQLQIKHLTEQLNTKDST</sequence>
<evidence type="ECO:0008006" key="4">
    <source>
        <dbReference type="Google" id="ProtNLM"/>
    </source>
</evidence>
<evidence type="ECO:0000256" key="1">
    <source>
        <dbReference type="SAM" id="Coils"/>
    </source>
</evidence>
<dbReference type="PATRIC" id="fig|28229.3.peg.1002"/>
<evidence type="ECO:0000313" key="3">
    <source>
        <dbReference type="Proteomes" id="UP000029868"/>
    </source>
</evidence>
<name>A0A099KZI4_COLPS</name>
<comment type="caution">
    <text evidence="2">The sequence shown here is derived from an EMBL/GenBank/DDBJ whole genome shotgun (WGS) entry which is preliminary data.</text>
</comment>
<gene>
    <name evidence="2" type="ORF">GAB14E_0071</name>
</gene>
<dbReference type="OrthoDB" id="6314559at2"/>
<dbReference type="EMBL" id="JQEC01000011">
    <property type="protein sequence ID" value="KGJ96124.1"/>
    <property type="molecule type" value="Genomic_DNA"/>
</dbReference>